<dbReference type="Proteomes" id="UP000184080">
    <property type="component" value="Unassembled WGS sequence"/>
</dbReference>
<dbReference type="EMBL" id="FQZO01000010">
    <property type="protein sequence ID" value="SHJ88829.1"/>
    <property type="molecule type" value="Genomic_DNA"/>
</dbReference>
<reference evidence="1 2" key="1">
    <citation type="submission" date="2016-11" db="EMBL/GenBank/DDBJ databases">
        <authorList>
            <person name="Jaros S."/>
            <person name="Januszkiewicz K."/>
            <person name="Wedrychowicz H."/>
        </authorList>
    </citation>
    <scope>NUCLEOTIDE SEQUENCE [LARGE SCALE GENOMIC DNA]</scope>
    <source>
        <strain evidence="1 2">DSM 21864</strain>
    </source>
</reference>
<proteinExistence type="predicted"/>
<accession>A0A1M6MZE4</accession>
<sequence length="156" mass="17912">MDTNNIKIMVNPQITADQLWDFYVRNDICEVGFGKETSAIPLKHSSLIVGAFYEDKLVGIARAMFDGLSAAVMEFCMELELQGNNLEYCNGSLIEKDDFDIGKHMGDIFLKELRAMGANFIFLYIVQNCEENFYKSLRFKENKGHLCYCIDERSYV</sequence>
<dbReference type="STRING" id="1121298.SAMN05444401_0007"/>
<protein>
    <recommendedName>
        <fullName evidence="3">N-acetyltransferase domain-containing protein</fullName>
    </recommendedName>
</protein>
<dbReference type="OrthoDB" id="8116556at2"/>
<gene>
    <name evidence="1" type="ORF">SAMN05444401_0007</name>
</gene>
<dbReference type="InterPro" id="IPR016181">
    <property type="entry name" value="Acyl_CoA_acyltransferase"/>
</dbReference>
<name>A0A1M6MZE4_9CLOT</name>
<evidence type="ECO:0008006" key="3">
    <source>
        <dbReference type="Google" id="ProtNLM"/>
    </source>
</evidence>
<dbReference type="RefSeq" id="WP_073011438.1">
    <property type="nucleotide sequence ID" value="NZ_FQZO01000010.1"/>
</dbReference>
<evidence type="ECO:0000313" key="2">
    <source>
        <dbReference type="Proteomes" id="UP000184080"/>
    </source>
</evidence>
<dbReference type="AlphaFoldDB" id="A0A1M6MZE4"/>
<evidence type="ECO:0000313" key="1">
    <source>
        <dbReference type="EMBL" id="SHJ88829.1"/>
    </source>
</evidence>
<organism evidence="1 2">
    <name type="scientific">Clostridium amylolyticum</name>
    <dbReference type="NCBI Taxonomy" id="1121298"/>
    <lineage>
        <taxon>Bacteria</taxon>
        <taxon>Bacillati</taxon>
        <taxon>Bacillota</taxon>
        <taxon>Clostridia</taxon>
        <taxon>Eubacteriales</taxon>
        <taxon>Clostridiaceae</taxon>
        <taxon>Clostridium</taxon>
    </lineage>
</organism>
<dbReference type="SUPFAM" id="SSF55729">
    <property type="entry name" value="Acyl-CoA N-acyltransferases (Nat)"/>
    <property type="match status" value="1"/>
</dbReference>
<keyword evidence="2" id="KW-1185">Reference proteome</keyword>